<feature type="transmembrane region" description="Helical" evidence="7">
    <location>
        <begin position="176"/>
        <end position="194"/>
    </location>
</feature>
<dbReference type="NCBIfam" id="NF037979">
    <property type="entry name" value="Na_transp"/>
    <property type="match status" value="1"/>
</dbReference>
<feature type="transmembrane region" description="Helical" evidence="7">
    <location>
        <begin position="42"/>
        <end position="64"/>
    </location>
</feature>
<comment type="similarity">
    <text evidence="6">Belongs to the sodium:neurotransmitter symporter (SNF) (TC 2.A.22) family.</text>
</comment>
<dbReference type="GO" id="GO:0016020">
    <property type="term" value="C:membrane"/>
    <property type="evidence" value="ECO:0007669"/>
    <property type="project" value="UniProtKB-SubCell"/>
</dbReference>
<feature type="transmembrane region" description="Helical" evidence="7">
    <location>
        <begin position="12"/>
        <end position="30"/>
    </location>
</feature>
<dbReference type="InterPro" id="IPR047218">
    <property type="entry name" value="YocR/YhdH-like"/>
</dbReference>
<dbReference type="PANTHER" id="PTHR42948">
    <property type="entry name" value="TRANSPORTER"/>
    <property type="match status" value="1"/>
</dbReference>
<evidence type="ECO:0000256" key="5">
    <source>
        <dbReference type="ARBA" id="ARBA00023136"/>
    </source>
</evidence>
<sequence length="451" mass="49237">MNRENFQSRLGFILVSAGCAIGIGNVWRFPYVAGQNGGGVFVLFYLIFLLCMGVPVLTMELAVGRAGKKSAVQAYKALEKDGQKWHIHGWFCMIGCVLLMMYYTTVSGWMLSYFVKFITGSFKSGMDADAVGGAFSNLLANPVEMAVFMAITVVAGFIVCSFGLQNGLERISKIMMSALLVLIIVLAVHSLVLPDSGEGLRFYLLPDFKRAADVGIGKVITAAMNQAFFTLSLGIGAMEIFGSYMPNGRTLTGESVRICGLDTFVALMSGLIIFPACFSFGIQPDAGPSLIFVTLPNVFVNMAGGRLWGTLFFLFMTFASFSTVIAVFENLIAGCIDNFGWSRKKAVLFNGILILIASLPCVFGYNIWSDLHLIGGRDVLDTEDFLVSNILLPGGSLVYLLFCVSRCGWGFDNYLEEVNRGKGMKMSGKLKWYFMTLLPILILIILIQGLI</sequence>
<feature type="transmembrane region" description="Helical" evidence="7">
    <location>
        <begin position="258"/>
        <end position="282"/>
    </location>
</feature>
<dbReference type="PROSITE" id="PS50267">
    <property type="entry name" value="NA_NEUROTRAN_SYMP_3"/>
    <property type="match status" value="1"/>
</dbReference>
<comment type="subcellular location">
    <subcellularLocation>
        <location evidence="1">Membrane</location>
        <topology evidence="1">Multi-pass membrane protein</topology>
    </subcellularLocation>
</comment>
<feature type="transmembrane region" description="Helical" evidence="7">
    <location>
        <begin position="145"/>
        <end position="164"/>
    </location>
</feature>
<keyword evidence="2 6" id="KW-0813">Transport</keyword>
<dbReference type="InterPro" id="IPR000175">
    <property type="entry name" value="Na/ntran_symport"/>
</dbReference>
<dbReference type="SUPFAM" id="SSF161070">
    <property type="entry name" value="SNF-like"/>
    <property type="match status" value="1"/>
</dbReference>
<evidence type="ECO:0000256" key="3">
    <source>
        <dbReference type="ARBA" id="ARBA00022692"/>
    </source>
</evidence>
<keyword evidence="3 6" id="KW-0812">Transmembrane</keyword>
<dbReference type="AlphaFoldDB" id="A0A3E2TQM0"/>
<dbReference type="CDD" id="cd10336">
    <property type="entry name" value="SLC6sbd_Tyt1-Like"/>
    <property type="match status" value="1"/>
</dbReference>
<feature type="transmembrane region" description="Helical" evidence="7">
    <location>
        <begin position="85"/>
        <end position="103"/>
    </location>
</feature>
<comment type="caution">
    <text evidence="8">The sequence shown here is derived from an EMBL/GenBank/DDBJ whole genome shotgun (WGS) entry which is preliminary data.</text>
</comment>
<feature type="transmembrane region" description="Helical" evidence="7">
    <location>
        <begin position="430"/>
        <end position="450"/>
    </location>
</feature>
<dbReference type="PANTHER" id="PTHR42948:SF1">
    <property type="entry name" value="TRANSPORTER"/>
    <property type="match status" value="1"/>
</dbReference>
<evidence type="ECO:0000256" key="2">
    <source>
        <dbReference type="ARBA" id="ARBA00022448"/>
    </source>
</evidence>
<evidence type="ECO:0000256" key="1">
    <source>
        <dbReference type="ARBA" id="ARBA00004141"/>
    </source>
</evidence>
<dbReference type="RefSeq" id="WP_015514617.1">
    <property type="nucleotide sequence ID" value="NZ_JAQDKA010000005.1"/>
</dbReference>
<feature type="transmembrane region" description="Helical" evidence="7">
    <location>
        <begin position="348"/>
        <end position="368"/>
    </location>
</feature>
<dbReference type="PROSITE" id="PS00610">
    <property type="entry name" value="NA_NEUROTRAN_SYMP_1"/>
    <property type="match status" value="1"/>
</dbReference>
<keyword evidence="6" id="KW-0769">Symport</keyword>
<feature type="transmembrane region" description="Helical" evidence="7">
    <location>
        <begin position="214"/>
        <end position="237"/>
    </location>
</feature>
<reference evidence="8 9" key="1">
    <citation type="submission" date="2018-08" db="EMBL/GenBank/DDBJ databases">
        <title>A genome reference for cultivated species of the human gut microbiota.</title>
        <authorList>
            <person name="Zou Y."/>
            <person name="Xue W."/>
            <person name="Luo G."/>
        </authorList>
    </citation>
    <scope>NUCLEOTIDE SEQUENCE [LARGE SCALE GENOMIC DNA]</scope>
    <source>
        <strain evidence="8 9">AF45-17</strain>
    </source>
</reference>
<evidence type="ECO:0000313" key="8">
    <source>
        <dbReference type="EMBL" id="RGB81021.1"/>
    </source>
</evidence>
<gene>
    <name evidence="8" type="ORF">DW070_04290</name>
</gene>
<keyword evidence="5 7" id="KW-0472">Membrane</keyword>
<name>A0A3E2TQM0_9FIRM</name>
<proteinExistence type="inferred from homology"/>
<organism evidence="8 9">
    <name type="scientific">Coprococcus catus</name>
    <dbReference type="NCBI Taxonomy" id="116085"/>
    <lineage>
        <taxon>Bacteria</taxon>
        <taxon>Bacillati</taxon>
        <taxon>Bacillota</taxon>
        <taxon>Clostridia</taxon>
        <taxon>Lachnospirales</taxon>
        <taxon>Lachnospiraceae</taxon>
        <taxon>Coprococcus</taxon>
    </lineage>
</organism>
<dbReference type="PRINTS" id="PR00176">
    <property type="entry name" value="NANEUSMPORT"/>
</dbReference>
<feature type="transmembrane region" description="Helical" evidence="7">
    <location>
        <begin position="307"/>
        <end position="328"/>
    </location>
</feature>
<evidence type="ECO:0000313" key="9">
    <source>
        <dbReference type="Proteomes" id="UP000260773"/>
    </source>
</evidence>
<dbReference type="GO" id="GO:0015293">
    <property type="term" value="F:symporter activity"/>
    <property type="evidence" value="ECO:0007669"/>
    <property type="project" value="UniProtKB-KW"/>
</dbReference>
<evidence type="ECO:0000256" key="7">
    <source>
        <dbReference type="SAM" id="Phobius"/>
    </source>
</evidence>
<dbReference type="Pfam" id="PF00209">
    <property type="entry name" value="SNF"/>
    <property type="match status" value="2"/>
</dbReference>
<keyword evidence="4 7" id="KW-1133">Transmembrane helix</keyword>
<evidence type="ECO:0000256" key="6">
    <source>
        <dbReference type="RuleBase" id="RU003732"/>
    </source>
</evidence>
<protein>
    <recommendedName>
        <fullName evidence="6">Transporter</fullName>
    </recommendedName>
</protein>
<dbReference type="Proteomes" id="UP000260773">
    <property type="component" value="Unassembled WGS sequence"/>
</dbReference>
<feature type="transmembrane region" description="Helical" evidence="7">
    <location>
        <begin position="388"/>
        <end position="409"/>
    </location>
</feature>
<dbReference type="InterPro" id="IPR037272">
    <property type="entry name" value="SNS_sf"/>
</dbReference>
<accession>A0A3E2TQM0</accession>
<dbReference type="EMBL" id="QVEP01000007">
    <property type="protein sequence ID" value="RGB81021.1"/>
    <property type="molecule type" value="Genomic_DNA"/>
</dbReference>
<evidence type="ECO:0000256" key="4">
    <source>
        <dbReference type="ARBA" id="ARBA00022989"/>
    </source>
</evidence>